<dbReference type="SMART" id="SM00382">
    <property type="entry name" value="AAA"/>
    <property type="match status" value="1"/>
</dbReference>
<name>A0A497ET36_9CREN</name>
<dbReference type="InterPro" id="IPR017871">
    <property type="entry name" value="ABC_transporter-like_CS"/>
</dbReference>
<evidence type="ECO:0000256" key="4">
    <source>
        <dbReference type="ARBA" id="ARBA00022741"/>
    </source>
</evidence>
<dbReference type="InterPro" id="IPR005116">
    <property type="entry name" value="Transp-assoc_OB_typ1"/>
</dbReference>
<dbReference type="InterPro" id="IPR027417">
    <property type="entry name" value="P-loop_NTPase"/>
</dbReference>
<dbReference type="PANTHER" id="PTHR42781">
    <property type="entry name" value="SPERMIDINE/PUTRESCINE IMPORT ATP-BINDING PROTEIN POTA"/>
    <property type="match status" value="1"/>
</dbReference>
<dbReference type="Pfam" id="PF00005">
    <property type="entry name" value="ABC_tran"/>
    <property type="match status" value="1"/>
</dbReference>
<sequence>MKATNVLEIVQLSKKWKDFSIEDVSLKVEKNEYFVIMGPTGAGKTLLLQLIAGIHTPDKGKIIIEGEDVTFLPSEKRRVGYVPQNYALFPHLSVMDNIAYGLRAQGLDKDSAKKRVISVAEDLGISHLLKRKISTLSGGEQQRVALARALVISPKVLLLDEPLSALDAQTREGLRSYLRELKRKLKLTAIHVTHDFVEALELGDRLAVMFRGRLTQVGSPNEIIFNPRDELIAHFTGFKNVFDGVVVEEKDGVSVIDIDGIKIFTITNKQGAVRVAIRPESILVARHPVTTSARNMLKGVVQEVIELAPHIVIKVDAGIPLTVYLTKSALEELNIRVGTEVYLLFKASDVKVF</sequence>
<dbReference type="InterPro" id="IPR050093">
    <property type="entry name" value="ABC_SmlMolc_Importer"/>
</dbReference>
<feature type="domain" description="Mop" evidence="13">
    <location>
        <begin position="290"/>
        <end position="353"/>
    </location>
</feature>
<dbReference type="EC" id="7.3.2.6" evidence="8"/>
<dbReference type="GO" id="GO:0005524">
    <property type="term" value="F:ATP binding"/>
    <property type="evidence" value="ECO:0007669"/>
    <property type="project" value="UniProtKB-KW"/>
</dbReference>
<reference evidence="14 15" key="1">
    <citation type="submission" date="2018-06" db="EMBL/GenBank/DDBJ databases">
        <title>Extensive metabolic versatility and redundancy in microbially diverse, dynamic hydrothermal sediments.</title>
        <authorList>
            <person name="Dombrowski N."/>
            <person name="Teske A."/>
            <person name="Baker B.J."/>
        </authorList>
    </citation>
    <scope>NUCLEOTIDE SEQUENCE [LARGE SCALE GENOMIC DNA]</scope>
    <source>
        <strain evidence="14">B66_G16</strain>
    </source>
</reference>
<evidence type="ECO:0000313" key="15">
    <source>
        <dbReference type="Proteomes" id="UP000278475"/>
    </source>
</evidence>
<dbReference type="InterPro" id="IPR053428">
    <property type="entry name" value="Molybdate/tungstate_ABC-ATPase"/>
</dbReference>
<evidence type="ECO:0000256" key="2">
    <source>
        <dbReference type="ARBA" id="ARBA00022448"/>
    </source>
</evidence>
<dbReference type="GO" id="GO:0005886">
    <property type="term" value="C:plasma membrane"/>
    <property type="evidence" value="ECO:0007669"/>
    <property type="project" value="UniProtKB-SubCell"/>
</dbReference>
<keyword evidence="2" id="KW-0813">Transport</keyword>
<dbReference type="SUPFAM" id="SSF50331">
    <property type="entry name" value="MOP-like"/>
    <property type="match status" value="1"/>
</dbReference>
<dbReference type="SUPFAM" id="SSF52540">
    <property type="entry name" value="P-loop containing nucleoside triphosphate hydrolases"/>
    <property type="match status" value="1"/>
</dbReference>
<protein>
    <recommendedName>
        <fullName evidence="9">Molybdate/tungstate import ATP-binding protein WtpC</fullName>
        <ecNumber evidence="8">7.3.2.6</ecNumber>
    </recommendedName>
</protein>
<dbReference type="AlphaFoldDB" id="A0A497ET36"/>
<dbReference type="InterPro" id="IPR003593">
    <property type="entry name" value="AAA+_ATPase"/>
</dbReference>
<comment type="function">
    <text evidence="11">Part of the ABC transporter complex WtpABC involved in molybdate/tungstate import. Responsible for energy coupling to the transport system.</text>
</comment>
<dbReference type="InterPro" id="IPR008995">
    <property type="entry name" value="Mo/tungstate-bd_C_term_dom"/>
</dbReference>
<dbReference type="PANTHER" id="PTHR42781:SF4">
    <property type="entry name" value="SPERMIDINE_PUTRESCINE IMPORT ATP-BINDING PROTEIN POTA"/>
    <property type="match status" value="1"/>
</dbReference>
<comment type="subunit">
    <text evidence="7">The complex is composed of two ATP-binding proteins (WtpC), two transmembrane proteins (WtpB) and a solute-binding protein (WtpA).</text>
</comment>
<evidence type="ECO:0000259" key="13">
    <source>
        <dbReference type="PROSITE" id="PS51866"/>
    </source>
</evidence>
<comment type="subcellular location">
    <subcellularLocation>
        <location evidence="1">Cell membrane</location>
    </subcellularLocation>
</comment>
<dbReference type="Pfam" id="PF03459">
    <property type="entry name" value="TOBE"/>
    <property type="match status" value="1"/>
</dbReference>
<dbReference type="Gene3D" id="2.40.50.100">
    <property type="match status" value="1"/>
</dbReference>
<comment type="similarity">
    <text evidence="6">Belongs to the ABC transporter superfamily. Sulfate/tungstate importer (TC 3.A.1.6) family.</text>
</comment>
<evidence type="ECO:0000256" key="11">
    <source>
        <dbReference type="ARBA" id="ARBA00057369"/>
    </source>
</evidence>
<dbReference type="InterPro" id="IPR003439">
    <property type="entry name" value="ABC_transporter-like_ATP-bd"/>
</dbReference>
<dbReference type="Proteomes" id="UP000278475">
    <property type="component" value="Unassembled WGS sequence"/>
</dbReference>
<evidence type="ECO:0000313" key="14">
    <source>
        <dbReference type="EMBL" id="RLE50524.1"/>
    </source>
</evidence>
<comment type="catalytic activity">
    <reaction evidence="10">
        <text>tungstate(in) + ATP + H2O = tungstate(out) + ADP + phosphate + H(+)</text>
        <dbReference type="Rhea" id="RHEA:35027"/>
        <dbReference type="ChEBI" id="CHEBI:15377"/>
        <dbReference type="ChEBI" id="CHEBI:15378"/>
        <dbReference type="ChEBI" id="CHEBI:30616"/>
        <dbReference type="ChEBI" id="CHEBI:43474"/>
        <dbReference type="ChEBI" id="CHEBI:46502"/>
        <dbReference type="ChEBI" id="CHEBI:456216"/>
        <dbReference type="EC" id="7.3.2.6"/>
    </reaction>
</comment>
<evidence type="ECO:0000256" key="8">
    <source>
        <dbReference type="ARBA" id="ARBA00039025"/>
    </source>
</evidence>
<dbReference type="PROSITE" id="PS00211">
    <property type="entry name" value="ABC_TRANSPORTER_1"/>
    <property type="match status" value="1"/>
</dbReference>
<evidence type="ECO:0000256" key="1">
    <source>
        <dbReference type="ARBA" id="ARBA00004236"/>
    </source>
</evidence>
<evidence type="ECO:0000256" key="7">
    <source>
        <dbReference type="ARBA" id="ARBA00038781"/>
    </source>
</evidence>
<feature type="domain" description="ABC transporter" evidence="12">
    <location>
        <begin position="1"/>
        <end position="236"/>
    </location>
</feature>
<evidence type="ECO:0000256" key="5">
    <source>
        <dbReference type="ARBA" id="ARBA00022840"/>
    </source>
</evidence>
<comment type="caution">
    <text evidence="14">The sequence shown here is derived from an EMBL/GenBank/DDBJ whole genome shotgun (WGS) entry which is preliminary data.</text>
</comment>
<dbReference type="NCBIfam" id="NF040840">
    <property type="entry name" value="tungstate_WtpC"/>
    <property type="match status" value="1"/>
</dbReference>
<evidence type="ECO:0000256" key="10">
    <source>
        <dbReference type="ARBA" id="ARBA00047936"/>
    </source>
</evidence>
<evidence type="ECO:0000259" key="12">
    <source>
        <dbReference type="PROSITE" id="PS50893"/>
    </source>
</evidence>
<keyword evidence="5 14" id="KW-0067">ATP-binding</keyword>
<evidence type="ECO:0000256" key="3">
    <source>
        <dbReference type="ARBA" id="ARBA00022505"/>
    </source>
</evidence>
<organism evidence="14 15">
    <name type="scientific">Thermoproteota archaeon</name>
    <dbReference type="NCBI Taxonomy" id="2056631"/>
    <lineage>
        <taxon>Archaea</taxon>
        <taxon>Thermoproteota</taxon>
    </lineage>
</organism>
<proteinExistence type="inferred from homology"/>
<keyword evidence="4" id="KW-0547">Nucleotide-binding</keyword>
<dbReference type="PROSITE" id="PS51866">
    <property type="entry name" value="MOP"/>
    <property type="match status" value="1"/>
</dbReference>
<dbReference type="GO" id="GO:1901238">
    <property type="term" value="F:ABC-type tungstate transporter activity"/>
    <property type="evidence" value="ECO:0007669"/>
    <property type="project" value="UniProtKB-EC"/>
</dbReference>
<evidence type="ECO:0000256" key="6">
    <source>
        <dbReference type="ARBA" id="ARBA00038307"/>
    </source>
</evidence>
<dbReference type="EMBL" id="QMQV01000004">
    <property type="protein sequence ID" value="RLE50524.1"/>
    <property type="molecule type" value="Genomic_DNA"/>
</dbReference>
<accession>A0A497ET36</accession>
<gene>
    <name evidence="14" type="ORF">DRJ31_01045</name>
</gene>
<dbReference type="FunFam" id="3.40.50.300:FF:000425">
    <property type="entry name" value="Probable ABC transporter, ATP-binding subunit"/>
    <property type="match status" value="1"/>
</dbReference>
<keyword evidence="3" id="KW-0500">Molybdenum</keyword>
<dbReference type="GO" id="GO:0015689">
    <property type="term" value="P:molybdate ion transport"/>
    <property type="evidence" value="ECO:0007669"/>
    <property type="project" value="InterPro"/>
</dbReference>
<dbReference type="Gene3D" id="3.40.50.300">
    <property type="entry name" value="P-loop containing nucleotide triphosphate hydrolases"/>
    <property type="match status" value="1"/>
</dbReference>
<dbReference type="GO" id="GO:0016887">
    <property type="term" value="F:ATP hydrolysis activity"/>
    <property type="evidence" value="ECO:0007669"/>
    <property type="project" value="InterPro"/>
</dbReference>
<evidence type="ECO:0000256" key="9">
    <source>
        <dbReference type="ARBA" id="ARBA00041133"/>
    </source>
</evidence>
<dbReference type="PROSITE" id="PS50893">
    <property type="entry name" value="ABC_TRANSPORTER_2"/>
    <property type="match status" value="1"/>
</dbReference>
<dbReference type="InterPro" id="IPR004606">
    <property type="entry name" value="Mop_domain"/>
</dbReference>